<evidence type="ECO:0000313" key="2">
    <source>
        <dbReference type="Proteomes" id="UP000272706"/>
    </source>
</evidence>
<proteinExistence type="predicted"/>
<sequence length="89" mass="10053">MFYAGSRTLASNAWLNWMLPPVEIMLDKNVATIFQRHVTQIVAVQRGLTGIQASPDVLQVPLRPREESTVGRQARRRGRWGGIRANLLN</sequence>
<accession>A0A3A5JXY3</accession>
<protein>
    <submittedName>
        <fullName evidence="1">Uncharacterized protein</fullName>
    </submittedName>
</protein>
<keyword evidence="2" id="KW-1185">Reference proteome</keyword>
<dbReference type="AlphaFoldDB" id="A0A3A5JXY3"/>
<reference evidence="1 2" key="1">
    <citation type="submission" date="2018-09" db="EMBL/GenBank/DDBJ databases">
        <title>Mesorhizobium carmichaelinearum sp. nov. isolated from Carmichaelinea spp. root nodules in New Zealand.</title>
        <authorList>
            <person name="De Meyer S.E."/>
        </authorList>
    </citation>
    <scope>NUCLEOTIDE SEQUENCE [LARGE SCALE GENOMIC DNA]</scope>
    <source>
        <strain evidence="1 2">ICMP19557</strain>
    </source>
</reference>
<organism evidence="1 2">
    <name type="scientific">Mesorhizobium waimense</name>
    <dbReference type="NCBI Taxonomy" id="1300307"/>
    <lineage>
        <taxon>Bacteria</taxon>
        <taxon>Pseudomonadati</taxon>
        <taxon>Pseudomonadota</taxon>
        <taxon>Alphaproteobacteria</taxon>
        <taxon>Hyphomicrobiales</taxon>
        <taxon>Phyllobacteriaceae</taxon>
        <taxon>Mesorhizobium</taxon>
    </lineage>
</organism>
<gene>
    <name evidence="1" type="ORF">D3227_35280</name>
</gene>
<comment type="caution">
    <text evidence="1">The sequence shown here is derived from an EMBL/GenBank/DDBJ whole genome shotgun (WGS) entry which is preliminary data.</text>
</comment>
<dbReference type="Proteomes" id="UP000272706">
    <property type="component" value="Unassembled WGS sequence"/>
</dbReference>
<evidence type="ECO:0000313" key="1">
    <source>
        <dbReference type="EMBL" id="RJT27876.1"/>
    </source>
</evidence>
<dbReference type="EMBL" id="QZWZ01000057">
    <property type="protein sequence ID" value="RJT27876.1"/>
    <property type="molecule type" value="Genomic_DNA"/>
</dbReference>
<name>A0A3A5JXY3_9HYPH</name>